<dbReference type="OrthoDB" id="1938112at2759"/>
<dbReference type="InterPro" id="IPR021720">
    <property type="entry name" value="Malectin_dom"/>
</dbReference>
<keyword evidence="1" id="KW-1133">Transmembrane helix</keyword>
<dbReference type="Proteomes" id="UP000554482">
    <property type="component" value="Unassembled WGS sequence"/>
</dbReference>
<keyword evidence="3" id="KW-0808">Transferase</keyword>
<keyword evidence="1" id="KW-0472">Membrane</keyword>
<feature type="domain" description="Malectin" evidence="2">
    <location>
        <begin position="4"/>
        <end position="126"/>
    </location>
</feature>
<gene>
    <name evidence="3" type="ORF">FRX31_003276</name>
</gene>
<evidence type="ECO:0000256" key="1">
    <source>
        <dbReference type="SAM" id="Phobius"/>
    </source>
</evidence>
<dbReference type="Pfam" id="PF11721">
    <property type="entry name" value="Malectin"/>
    <property type="match status" value="1"/>
</dbReference>
<evidence type="ECO:0000313" key="3">
    <source>
        <dbReference type="EMBL" id="KAF5207139.1"/>
    </source>
</evidence>
<keyword evidence="3" id="KW-0418">Kinase</keyword>
<keyword evidence="1 3" id="KW-0812">Transmembrane</keyword>
<proteinExistence type="predicted"/>
<organism evidence="3 4">
    <name type="scientific">Thalictrum thalictroides</name>
    <name type="common">Rue-anemone</name>
    <name type="synonym">Anemone thalictroides</name>
    <dbReference type="NCBI Taxonomy" id="46969"/>
    <lineage>
        <taxon>Eukaryota</taxon>
        <taxon>Viridiplantae</taxon>
        <taxon>Streptophyta</taxon>
        <taxon>Embryophyta</taxon>
        <taxon>Tracheophyta</taxon>
        <taxon>Spermatophyta</taxon>
        <taxon>Magnoliopsida</taxon>
        <taxon>Ranunculales</taxon>
        <taxon>Ranunculaceae</taxon>
        <taxon>Thalictroideae</taxon>
        <taxon>Thalictrum</taxon>
    </lineage>
</organism>
<dbReference type="GO" id="GO:0016301">
    <property type="term" value="F:kinase activity"/>
    <property type="evidence" value="ECO:0007669"/>
    <property type="project" value="UniProtKB-KW"/>
</dbReference>
<dbReference type="PANTHER" id="PTHR34081">
    <property type="entry name" value="MALECTIN DOMAIN-CONTAINING PROTEIN"/>
    <property type="match status" value="1"/>
</dbReference>
<keyword evidence="4" id="KW-1185">Reference proteome</keyword>
<dbReference type="Gene3D" id="2.60.120.430">
    <property type="entry name" value="Galactose-binding lectin"/>
    <property type="match status" value="1"/>
</dbReference>
<protein>
    <submittedName>
        <fullName evidence="3">Leucine-rich repeat transmembrane protein kinase</fullName>
    </submittedName>
</protein>
<dbReference type="PANTHER" id="PTHR34081:SF1">
    <property type="entry name" value="MALECTIN, LEUCINE-RICH REPEAT DOMAIN, L DOMAIN-LIKE PROTEIN-RELATED"/>
    <property type="match status" value="1"/>
</dbReference>
<sequence length="188" mass="20245">MATSTTGRDIYSSARLAPFSLRYYGRCLIRGSYTVKLHFAEIMLTADPTNSTRGWGKCIFDVYIQGDKVLSNFNIAEEAGGIGKGIEKVYKANVTGSTLEIHLYWSGKGTTSLPVVGVYGPLISAISVTPNFKSPTEISAGTIAGIVVASVTAVVLIILAVLWKKGCMGRKDIKDRGDKKNSQLLFSL</sequence>
<dbReference type="EMBL" id="JABWDY010001784">
    <property type="protein sequence ID" value="KAF5207139.1"/>
    <property type="molecule type" value="Genomic_DNA"/>
</dbReference>
<dbReference type="AlphaFoldDB" id="A0A7J6XBX3"/>
<feature type="transmembrane region" description="Helical" evidence="1">
    <location>
        <begin position="138"/>
        <end position="163"/>
    </location>
</feature>
<evidence type="ECO:0000259" key="2">
    <source>
        <dbReference type="Pfam" id="PF11721"/>
    </source>
</evidence>
<accession>A0A7J6XBX3</accession>
<reference evidence="3 4" key="1">
    <citation type="submission" date="2020-06" db="EMBL/GenBank/DDBJ databases">
        <title>Transcriptomic and genomic resources for Thalictrum thalictroides and T. hernandezii: Facilitating candidate gene discovery in an emerging model plant lineage.</title>
        <authorList>
            <person name="Arias T."/>
            <person name="Riano-Pachon D.M."/>
            <person name="Di Stilio V.S."/>
        </authorList>
    </citation>
    <scope>NUCLEOTIDE SEQUENCE [LARGE SCALE GENOMIC DNA]</scope>
    <source>
        <strain evidence="4">cv. WT478/WT964</strain>
        <tissue evidence="3">Leaves</tissue>
    </source>
</reference>
<evidence type="ECO:0000313" key="4">
    <source>
        <dbReference type="Proteomes" id="UP000554482"/>
    </source>
</evidence>
<name>A0A7J6XBX3_THATH</name>
<comment type="caution">
    <text evidence="3">The sequence shown here is derived from an EMBL/GenBank/DDBJ whole genome shotgun (WGS) entry which is preliminary data.</text>
</comment>